<dbReference type="InterPro" id="IPR004628">
    <property type="entry name" value="Man_deHydtase"/>
</dbReference>
<evidence type="ECO:0000256" key="7">
    <source>
        <dbReference type="ARBA" id="ARBA00012927"/>
    </source>
</evidence>
<comment type="catalytic activity">
    <reaction evidence="1">
        <text>D-mannonate = 2-dehydro-3-deoxy-D-gluconate + H2O</text>
        <dbReference type="Rhea" id="RHEA:20097"/>
        <dbReference type="ChEBI" id="CHEBI:15377"/>
        <dbReference type="ChEBI" id="CHEBI:17767"/>
        <dbReference type="ChEBI" id="CHEBI:57990"/>
        <dbReference type="EC" id="4.2.1.8"/>
    </reaction>
</comment>
<comment type="cofactor">
    <cofactor evidence="3">
        <name>Fe(2+)</name>
        <dbReference type="ChEBI" id="CHEBI:29033"/>
    </cofactor>
</comment>
<dbReference type="Gene3D" id="3.20.20.150">
    <property type="entry name" value="Divalent-metal-dependent TIM barrel enzymes"/>
    <property type="match status" value="1"/>
</dbReference>
<protein>
    <recommendedName>
        <fullName evidence="7">mannonate dehydratase</fullName>
        <ecNumber evidence="7">4.2.1.8</ecNumber>
    </recommendedName>
</protein>
<comment type="cofactor">
    <cofactor evidence="2">
        <name>Mn(2+)</name>
        <dbReference type="ChEBI" id="CHEBI:29035"/>
    </cofactor>
</comment>
<comment type="function">
    <text evidence="4">Catalyzes the dehydration of D-mannonate.</text>
</comment>
<comment type="similarity">
    <text evidence="6">Belongs to the mannonate dehydratase family.</text>
</comment>
<organism evidence="11 12">
    <name type="scientific">Limnoraphis robusta CCNP1315</name>
    <dbReference type="NCBI Taxonomy" id="3110306"/>
    <lineage>
        <taxon>Bacteria</taxon>
        <taxon>Bacillati</taxon>
        <taxon>Cyanobacteriota</taxon>
        <taxon>Cyanophyceae</taxon>
        <taxon>Oscillatoriophycideae</taxon>
        <taxon>Oscillatoriales</taxon>
        <taxon>Sirenicapillariaceae</taxon>
        <taxon>Limnoraphis</taxon>
    </lineage>
</organism>
<evidence type="ECO:0000256" key="4">
    <source>
        <dbReference type="ARBA" id="ARBA00002713"/>
    </source>
</evidence>
<reference evidence="11 12" key="1">
    <citation type="submission" date="2023-12" db="EMBL/GenBank/DDBJ databases">
        <title>Baltic Sea Cyanobacteria.</title>
        <authorList>
            <person name="Delbaje E."/>
            <person name="Fewer D.P."/>
            <person name="Shishido T.K."/>
        </authorList>
    </citation>
    <scope>NUCLEOTIDE SEQUENCE [LARGE SCALE GENOMIC DNA]</scope>
    <source>
        <strain evidence="11 12">CCNP 1315</strain>
    </source>
</reference>
<dbReference type="Proteomes" id="UP001301728">
    <property type="component" value="Unassembled WGS sequence"/>
</dbReference>
<evidence type="ECO:0000256" key="10">
    <source>
        <dbReference type="ARBA" id="ARBA00023239"/>
    </source>
</evidence>
<keyword evidence="9" id="KW-0464">Manganese</keyword>
<sequence length="387" mass="42834">MTPNINRRKAISSLLKTSLGTTAMVGSMGSMIAGCEAADSKAKADSPPKTKPMRMHVGCQHGGTGKENLEYLARHGVYHLDGGSPKLIEGVGWDLDDSMAKKEACEKYGISLDAYHLPLSSAGIDKISTPNIMLGESPERDREIEMIQQMISVAGKTGVRTLNYNTIILEILRTGRTVDPSRGNASYSTWNYEEALKQNKPKTIAGDVSIDEMYERITYFLDRVLPVAEEYNVRLANHIADPPAPVGFRGITRWNSPDVFEGIKKFAQLYDSPSHGFNLCLGSTAEGLKDPRTEILPIIRWVGERKQIFNIHLRNIKGGWNNFQEVYPDNGDMNFAEIIRELRDVGYDGMVMPDHIPHHDDPANGLQGHAFAFGYIKALIDVIGSEA</sequence>
<dbReference type="InterPro" id="IPR036237">
    <property type="entry name" value="Xyl_isomerase-like_sf"/>
</dbReference>
<evidence type="ECO:0000256" key="9">
    <source>
        <dbReference type="ARBA" id="ARBA00023211"/>
    </source>
</evidence>
<evidence type="ECO:0000313" key="11">
    <source>
        <dbReference type="EMBL" id="MEA5522215.1"/>
    </source>
</evidence>
<proteinExistence type="inferred from homology"/>
<evidence type="ECO:0000256" key="6">
    <source>
        <dbReference type="ARBA" id="ARBA00007389"/>
    </source>
</evidence>
<dbReference type="EC" id="4.2.1.8" evidence="7"/>
<dbReference type="GO" id="GO:0008927">
    <property type="term" value="F:mannonate dehydratase activity"/>
    <property type="evidence" value="ECO:0007669"/>
    <property type="project" value="UniProtKB-EC"/>
</dbReference>
<evidence type="ECO:0000313" key="12">
    <source>
        <dbReference type="Proteomes" id="UP001301728"/>
    </source>
</evidence>
<comment type="caution">
    <text evidence="11">The sequence shown here is derived from an EMBL/GenBank/DDBJ whole genome shotgun (WGS) entry which is preliminary data.</text>
</comment>
<evidence type="ECO:0000256" key="2">
    <source>
        <dbReference type="ARBA" id="ARBA00001936"/>
    </source>
</evidence>
<dbReference type="PROSITE" id="PS51257">
    <property type="entry name" value="PROKAR_LIPOPROTEIN"/>
    <property type="match status" value="1"/>
</dbReference>
<dbReference type="SUPFAM" id="SSF51658">
    <property type="entry name" value="Xylose isomerase-like"/>
    <property type="match status" value="1"/>
</dbReference>
<dbReference type="EMBL" id="JAYGHT010000151">
    <property type="protein sequence ID" value="MEA5522215.1"/>
    <property type="molecule type" value="Genomic_DNA"/>
</dbReference>
<dbReference type="PANTHER" id="PTHR30387:SF2">
    <property type="entry name" value="MANNONATE DEHYDRATASE"/>
    <property type="match status" value="1"/>
</dbReference>
<keyword evidence="8" id="KW-0408">Iron</keyword>
<gene>
    <name evidence="11" type="ORF">VB854_25065</name>
</gene>
<name>A0ABU5U4U8_9CYAN</name>
<keyword evidence="10 11" id="KW-0456">Lyase</keyword>
<dbReference type="Pfam" id="PF03786">
    <property type="entry name" value="UxuA"/>
    <property type="match status" value="1"/>
</dbReference>
<evidence type="ECO:0000256" key="5">
    <source>
        <dbReference type="ARBA" id="ARBA00004892"/>
    </source>
</evidence>
<evidence type="ECO:0000256" key="8">
    <source>
        <dbReference type="ARBA" id="ARBA00023004"/>
    </source>
</evidence>
<dbReference type="PANTHER" id="PTHR30387">
    <property type="entry name" value="MANNONATE DEHYDRATASE"/>
    <property type="match status" value="1"/>
</dbReference>
<evidence type="ECO:0000256" key="1">
    <source>
        <dbReference type="ARBA" id="ARBA00001794"/>
    </source>
</evidence>
<evidence type="ECO:0000256" key="3">
    <source>
        <dbReference type="ARBA" id="ARBA00001954"/>
    </source>
</evidence>
<accession>A0ABU5U4U8</accession>
<comment type="pathway">
    <text evidence="5">Carbohydrate metabolism; pentose and glucuronate interconversion.</text>
</comment>
<keyword evidence="12" id="KW-1185">Reference proteome</keyword>